<dbReference type="Proteomes" id="UP000007524">
    <property type="component" value="Segment"/>
</dbReference>
<evidence type="ECO:0000313" key="1">
    <source>
        <dbReference type="EMBL" id="AFA44742.1"/>
    </source>
</evidence>
<gene>
    <name evidence="1" type="ORF">RaK2_00469</name>
</gene>
<dbReference type="KEGG" id="vg:14013057"/>
<proteinExistence type="predicted"/>
<accession>H6X4S6</accession>
<dbReference type="GeneID" id="14013057"/>
<name>H6X4S6_9CAUD</name>
<sequence length="85" mass="10361">MRQKILCNSSKIIKQYEQYVTMLETMNAELEVSAFNSVHRYFINRPVLYKNNEYRIQNVFRDEESTIIFLLYNNIYVDYTEVTFI</sequence>
<dbReference type="RefSeq" id="YP_007007624.1">
    <property type="nucleotide sequence ID" value="NC_019526.1"/>
</dbReference>
<organism evidence="1 2">
    <name type="scientific">Klebsiella phage vB_KleM_RaK2</name>
    <dbReference type="NCBI Taxonomy" id="1147094"/>
    <lineage>
        <taxon>Viruses</taxon>
        <taxon>Duplodnaviria</taxon>
        <taxon>Heunggongvirae</taxon>
        <taxon>Uroviricota</taxon>
        <taxon>Caudoviricetes</taxon>
        <taxon>Alcyoneusvirus</taxon>
        <taxon>Alcyoneusvirus RaK2</taxon>
    </lineage>
</organism>
<protein>
    <submittedName>
        <fullName evidence="1">Uncharacterized protein</fullName>
    </submittedName>
</protein>
<keyword evidence="2" id="KW-1185">Reference proteome</keyword>
<dbReference type="EMBL" id="JQ513383">
    <property type="protein sequence ID" value="AFA44742.1"/>
    <property type="molecule type" value="Genomic_DNA"/>
</dbReference>
<evidence type="ECO:0000313" key="2">
    <source>
        <dbReference type="Proteomes" id="UP000007524"/>
    </source>
</evidence>
<reference evidence="1 2" key="1">
    <citation type="journal article" date="2012" name="J. Virol.">
        <title>Genome of Klebsiella sp.-Infecting Bacteriophage vB_KleM_RaK2.</title>
        <authorList>
            <person name="Simoliunas E."/>
            <person name="Kaliniene L."/>
            <person name="Truncaite L."/>
            <person name="Klausa V."/>
            <person name="Zajanckauskaite A."/>
            <person name="Meskys R."/>
        </authorList>
    </citation>
    <scope>NUCLEOTIDE SEQUENCE [LARGE SCALE GENOMIC DNA]</scope>
</reference>